<reference evidence="3" key="1">
    <citation type="journal article" date="2019" name="Int. J. Syst. Evol. Microbiol.">
        <title>The Global Catalogue of Microorganisms (GCM) 10K type strain sequencing project: providing services to taxonomists for standard genome sequencing and annotation.</title>
        <authorList>
            <consortium name="The Broad Institute Genomics Platform"/>
            <consortium name="The Broad Institute Genome Sequencing Center for Infectious Disease"/>
            <person name="Wu L."/>
            <person name="Ma J."/>
        </authorList>
    </citation>
    <scope>NUCLEOTIDE SEQUENCE [LARGE SCALE GENOMIC DNA]</scope>
    <source>
        <strain evidence="3">CCUG 62953</strain>
    </source>
</reference>
<name>A0ABW3ZG33_9RHOB</name>
<keyword evidence="3" id="KW-1185">Reference proteome</keyword>
<dbReference type="RefSeq" id="WP_386802097.1">
    <property type="nucleotide sequence ID" value="NZ_JBHTMU010000008.1"/>
</dbReference>
<sequence>MTLDAIPPILPPLTAKPAASPLDDPEVRKVAKEFEAVFLGQMVDEMFKTSKVDLFGGGHAEETWRSFLSNAVAESLAEQGGTGIAKQVAEAMAAYRTGGDA</sequence>
<gene>
    <name evidence="2" type="ORF">ACFQ4E_06345</name>
</gene>
<dbReference type="InterPro" id="IPR019301">
    <property type="entry name" value="Flagellar_prot_FlgJ_N"/>
</dbReference>
<evidence type="ECO:0000313" key="2">
    <source>
        <dbReference type="EMBL" id="MFD1342031.1"/>
    </source>
</evidence>
<feature type="domain" description="Flagellar protein FlgJ N-terminal" evidence="1">
    <location>
        <begin position="45"/>
        <end position="89"/>
    </location>
</feature>
<evidence type="ECO:0000259" key="1">
    <source>
        <dbReference type="Pfam" id="PF10135"/>
    </source>
</evidence>
<dbReference type="Proteomes" id="UP001597135">
    <property type="component" value="Unassembled WGS sequence"/>
</dbReference>
<dbReference type="Pfam" id="PF10135">
    <property type="entry name" value="Rod-binding"/>
    <property type="match status" value="1"/>
</dbReference>
<evidence type="ECO:0000313" key="3">
    <source>
        <dbReference type="Proteomes" id="UP001597135"/>
    </source>
</evidence>
<accession>A0ABW3ZG33</accession>
<proteinExistence type="predicted"/>
<dbReference type="EMBL" id="JBHTMU010000008">
    <property type="protein sequence ID" value="MFD1342031.1"/>
    <property type="molecule type" value="Genomic_DNA"/>
</dbReference>
<protein>
    <submittedName>
        <fullName evidence="2">Rod-binding protein</fullName>
    </submittedName>
</protein>
<comment type="caution">
    <text evidence="2">The sequence shown here is derived from an EMBL/GenBank/DDBJ whole genome shotgun (WGS) entry which is preliminary data.</text>
</comment>
<organism evidence="2 3">
    <name type="scientific">Litorisediminicola beolgyonensis</name>
    <dbReference type="NCBI Taxonomy" id="1173614"/>
    <lineage>
        <taxon>Bacteria</taxon>
        <taxon>Pseudomonadati</taxon>
        <taxon>Pseudomonadota</taxon>
        <taxon>Alphaproteobacteria</taxon>
        <taxon>Rhodobacterales</taxon>
        <taxon>Paracoccaceae</taxon>
        <taxon>Litorisediminicola</taxon>
    </lineage>
</organism>